<evidence type="ECO:0000256" key="1">
    <source>
        <dbReference type="SAM" id="MobiDB-lite"/>
    </source>
</evidence>
<feature type="compositionally biased region" description="Basic and acidic residues" evidence="1">
    <location>
        <begin position="1"/>
        <end position="14"/>
    </location>
</feature>
<proteinExistence type="predicted"/>
<evidence type="ECO:0000313" key="3">
    <source>
        <dbReference type="Proteomes" id="UP001457282"/>
    </source>
</evidence>
<organism evidence="2 3">
    <name type="scientific">Rubus argutus</name>
    <name type="common">Southern blackberry</name>
    <dbReference type="NCBI Taxonomy" id="59490"/>
    <lineage>
        <taxon>Eukaryota</taxon>
        <taxon>Viridiplantae</taxon>
        <taxon>Streptophyta</taxon>
        <taxon>Embryophyta</taxon>
        <taxon>Tracheophyta</taxon>
        <taxon>Spermatophyta</taxon>
        <taxon>Magnoliopsida</taxon>
        <taxon>eudicotyledons</taxon>
        <taxon>Gunneridae</taxon>
        <taxon>Pentapetalae</taxon>
        <taxon>rosids</taxon>
        <taxon>fabids</taxon>
        <taxon>Rosales</taxon>
        <taxon>Rosaceae</taxon>
        <taxon>Rosoideae</taxon>
        <taxon>Rosoideae incertae sedis</taxon>
        <taxon>Rubus</taxon>
    </lineage>
</organism>
<name>A0AAW1YRH4_RUBAR</name>
<feature type="compositionally biased region" description="Low complexity" evidence="1">
    <location>
        <begin position="35"/>
        <end position="45"/>
    </location>
</feature>
<gene>
    <name evidence="2" type="ORF">M0R45_006636</name>
</gene>
<dbReference type="Proteomes" id="UP001457282">
    <property type="component" value="Unassembled WGS sequence"/>
</dbReference>
<keyword evidence="3" id="KW-1185">Reference proteome</keyword>
<dbReference type="AlphaFoldDB" id="A0AAW1YRH4"/>
<feature type="region of interest" description="Disordered" evidence="1">
    <location>
        <begin position="1"/>
        <end position="45"/>
    </location>
</feature>
<protein>
    <submittedName>
        <fullName evidence="2">Uncharacterized protein</fullName>
    </submittedName>
</protein>
<evidence type="ECO:0000313" key="2">
    <source>
        <dbReference type="EMBL" id="KAK9951178.1"/>
    </source>
</evidence>
<dbReference type="EMBL" id="JBEDUW010000001">
    <property type="protein sequence ID" value="KAK9951178.1"/>
    <property type="molecule type" value="Genomic_DNA"/>
</dbReference>
<comment type="caution">
    <text evidence="2">The sequence shown here is derived from an EMBL/GenBank/DDBJ whole genome shotgun (WGS) entry which is preliminary data.</text>
</comment>
<reference evidence="2 3" key="1">
    <citation type="journal article" date="2023" name="G3 (Bethesda)">
        <title>A chromosome-length genome assembly and annotation of blackberry (Rubus argutus, cv. 'Hillquist').</title>
        <authorList>
            <person name="Bruna T."/>
            <person name="Aryal R."/>
            <person name="Dudchenko O."/>
            <person name="Sargent D.J."/>
            <person name="Mead D."/>
            <person name="Buti M."/>
            <person name="Cavallini A."/>
            <person name="Hytonen T."/>
            <person name="Andres J."/>
            <person name="Pham M."/>
            <person name="Weisz D."/>
            <person name="Mascagni F."/>
            <person name="Usai G."/>
            <person name="Natali L."/>
            <person name="Bassil N."/>
            <person name="Fernandez G.E."/>
            <person name="Lomsadze A."/>
            <person name="Armour M."/>
            <person name="Olukolu B."/>
            <person name="Poorten T."/>
            <person name="Britton C."/>
            <person name="Davik J."/>
            <person name="Ashrafi H."/>
            <person name="Aiden E.L."/>
            <person name="Borodovsky M."/>
            <person name="Worthington M."/>
        </authorList>
    </citation>
    <scope>NUCLEOTIDE SEQUENCE [LARGE SCALE GENOMIC DNA]</scope>
    <source>
        <strain evidence="2">PI 553951</strain>
    </source>
</reference>
<accession>A0AAW1YRH4</accession>
<sequence length="76" mass="8098">MRTEKERDKKEETSPSRFALPSPCKSEPSTQSAISPSPTTVPLSSSPLLTCESGDLPVRALLPSSLHLRAAAVPPQ</sequence>